<dbReference type="OrthoDB" id="515020at2759"/>
<dbReference type="GO" id="GO:0042795">
    <property type="term" value="P:snRNA transcription by RNA polymerase II"/>
    <property type="evidence" value="ECO:0007669"/>
    <property type="project" value="TreeGrafter"/>
</dbReference>
<keyword evidence="3" id="KW-0805">Transcription regulation</keyword>
<dbReference type="PANTHER" id="PTHR13421">
    <property type="entry name" value="SNRNA-ACTIVATING PROTEIN COMPLEX SUBUNIT 3"/>
    <property type="match status" value="1"/>
</dbReference>
<dbReference type="GO" id="GO:0003681">
    <property type="term" value="F:bent DNA binding"/>
    <property type="evidence" value="ECO:0007669"/>
    <property type="project" value="TreeGrafter"/>
</dbReference>
<evidence type="ECO:0000256" key="7">
    <source>
        <dbReference type="SAM" id="MobiDB-lite"/>
    </source>
</evidence>
<dbReference type="GO" id="GO:0001046">
    <property type="term" value="F:core promoter sequence-specific DNA binding"/>
    <property type="evidence" value="ECO:0007669"/>
    <property type="project" value="TreeGrafter"/>
</dbReference>
<dbReference type="GO" id="GO:0005634">
    <property type="term" value="C:nucleus"/>
    <property type="evidence" value="ECO:0007669"/>
    <property type="project" value="UniProtKB-SubCell"/>
</dbReference>
<keyword evidence="9" id="KW-1185">Reference proteome</keyword>
<reference evidence="8 9" key="1">
    <citation type="submission" date="2018-07" db="EMBL/GenBank/DDBJ databases">
        <title>The complete nuclear genome of the prasinophyte Chloropicon primus (CCMP1205).</title>
        <authorList>
            <person name="Pombert J.-F."/>
            <person name="Otis C."/>
            <person name="Turmel M."/>
            <person name="Lemieux C."/>
        </authorList>
    </citation>
    <scope>NUCLEOTIDE SEQUENCE [LARGE SCALE GENOMIC DNA]</scope>
    <source>
        <strain evidence="8 9">CCMP1205</strain>
    </source>
</reference>
<sequence length="413" mass="46625">MGSKHSRGVEEEEEEEEETTRRETRSQGKNKNKNKDKDKGRKRNGDGDDEQRDGRRGRGRGKRAREGRRAEYLGGEIQDRLGPATGRFDFATAYSVDVGRFPGNYEEAQLKLLDEMCKGEREGGGCDVSLDAISGGLDRERGEAASCSALGGGGTSSSTSLVQRVSEDEVILTVGIYHPEKPATVMQEVLVLGSQKLTDLKDKISCQRETIAKMHGVEAPSGFFFINGTFYDDLREEGSIRYSENILQFIEHKQEQGKEAVLTLARGSPKQQEERLERSGLNHKFTQRRMEDVTFDELEVKLGSGFPSYVYCHQGCCEHRIAFHDLRLAHKDDRALVSEYPRVVYQKFERRCKCMICGCDEGRHIVYDDKHALCSPCIMCEGCHQSLHLSEEGEKLYDGYRMYTYPMGVPKEA</sequence>
<evidence type="ECO:0000256" key="2">
    <source>
        <dbReference type="ARBA" id="ARBA00010410"/>
    </source>
</evidence>
<evidence type="ECO:0000256" key="6">
    <source>
        <dbReference type="ARBA" id="ARBA00023242"/>
    </source>
</evidence>
<accession>A0A5B8MGR1</accession>
<dbReference type="Proteomes" id="UP000316726">
    <property type="component" value="Chromosome 2"/>
</dbReference>
<keyword evidence="5" id="KW-0804">Transcription</keyword>
<evidence type="ECO:0000256" key="1">
    <source>
        <dbReference type="ARBA" id="ARBA00004123"/>
    </source>
</evidence>
<feature type="compositionally biased region" description="Basic residues" evidence="7">
    <location>
        <begin position="57"/>
        <end position="66"/>
    </location>
</feature>
<keyword evidence="6" id="KW-0539">Nucleus</keyword>
<evidence type="ECO:0000313" key="9">
    <source>
        <dbReference type="Proteomes" id="UP000316726"/>
    </source>
</evidence>
<evidence type="ECO:0000313" key="8">
    <source>
        <dbReference type="EMBL" id="QDZ18532.1"/>
    </source>
</evidence>
<dbReference type="PANTHER" id="PTHR13421:SF16">
    <property type="entry name" value="SNRNA-ACTIVATING PROTEIN COMPLEX SUBUNIT 3"/>
    <property type="match status" value="1"/>
</dbReference>
<dbReference type="Pfam" id="PF12251">
    <property type="entry name" value="SNAPC3"/>
    <property type="match status" value="1"/>
</dbReference>
<dbReference type="GO" id="GO:0001006">
    <property type="term" value="F:RNA polymerase III type 3 promoter sequence-specific DNA binding"/>
    <property type="evidence" value="ECO:0007669"/>
    <property type="project" value="TreeGrafter"/>
</dbReference>
<proteinExistence type="inferred from homology"/>
<comment type="subcellular location">
    <subcellularLocation>
        <location evidence="1">Nucleus</location>
    </subcellularLocation>
</comment>
<organism evidence="8 9">
    <name type="scientific">Chloropicon primus</name>
    <dbReference type="NCBI Taxonomy" id="1764295"/>
    <lineage>
        <taxon>Eukaryota</taxon>
        <taxon>Viridiplantae</taxon>
        <taxon>Chlorophyta</taxon>
        <taxon>Chloropicophyceae</taxon>
        <taxon>Chloropicales</taxon>
        <taxon>Chloropicaceae</taxon>
        <taxon>Chloropicon</taxon>
    </lineage>
</organism>
<comment type="similarity">
    <text evidence="2">Belongs to the SNAPC3/SRD2 family.</text>
</comment>
<evidence type="ECO:0000256" key="3">
    <source>
        <dbReference type="ARBA" id="ARBA00023015"/>
    </source>
</evidence>
<dbReference type="GO" id="GO:0042796">
    <property type="term" value="P:snRNA transcription by RNA polymerase III"/>
    <property type="evidence" value="ECO:0007669"/>
    <property type="project" value="TreeGrafter"/>
</dbReference>
<feature type="region of interest" description="Disordered" evidence="7">
    <location>
        <begin position="1"/>
        <end position="71"/>
    </location>
</feature>
<dbReference type="STRING" id="1764295.A0A5B8MGR1"/>
<name>A0A5B8MGR1_9CHLO</name>
<dbReference type="InterPro" id="IPR022042">
    <property type="entry name" value="snRNA-activating_su3"/>
</dbReference>
<gene>
    <name evidence="8" type="ORF">A3770_02p10500</name>
</gene>
<evidence type="ECO:0000256" key="4">
    <source>
        <dbReference type="ARBA" id="ARBA00023125"/>
    </source>
</evidence>
<protein>
    <submittedName>
        <fullName evidence="8">snRNA transcription factor</fullName>
    </submittedName>
</protein>
<feature type="compositionally biased region" description="Basic and acidic residues" evidence="7">
    <location>
        <begin position="33"/>
        <end position="56"/>
    </location>
</feature>
<keyword evidence="4" id="KW-0238">DNA-binding</keyword>
<dbReference type="EMBL" id="CP031035">
    <property type="protein sequence ID" value="QDZ18532.1"/>
    <property type="molecule type" value="Genomic_DNA"/>
</dbReference>
<dbReference type="GO" id="GO:0000978">
    <property type="term" value="F:RNA polymerase II cis-regulatory region sequence-specific DNA binding"/>
    <property type="evidence" value="ECO:0007669"/>
    <property type="project" value="TreeGrafter"/>
</dbReference>
<dbReference type="AlphaFoldDB" id="A0A5B8MGR1"/>
<evidence type="ECO:0000256" key="5">
    <source>
        <dbReference type="ARBA" id="ARBA00023163"/>
    </source>
</evidence>
<dbReference type="GO" id="GO:0019185">
    <property type="term" value="C:snRNA-activating protein complex"/>
    <property type="evidence" value="ECO:0007669"/>
    <property type="project" value="TreeGrafter"/>
</dbReference>